<evidence type="ECO:0000313" key="1">
    <source>
        <dbReference type="EMBL" id="NMT63839.1"/>
    </source>
</evidence>
<dbReference type="AlphaFoldDB" id="A0A7Y0RCR7"/>
<evidence type="ECO:0008006" key="3">
    <source>
        <dbReference type="Google" id="ProtNLM"/>
    </source>
</evidence>
<reference evidence="1 2" key="1">
    <citation type="submission" date="2020-04" db="EMBL/GenBank/DDBJ databases">
        <title>Marinobacter oceani sp. nov., isolated from marine solar saltern.</title>
        <authorList>
            <person name="Chen X.-Y."/>
        </authorList>
    </citation>
    <scope>NUCLEOTIDE SEQUENCE [LARGE SCALE GENOMIC DNA]</scope>
    <source>
        <strain evidence="1 2">W62</strain>
    </source>
</reference>
<accession>A0A7Y0RCR7</accession>
<evidence type="ECO:0000313" key="2">
    <source>
        <dbReference type="Proteomes" id="UP000567186"/>
    </source>
</evidence>
<proteinExistence type="predicted"/>
<dbReference type="SUPFAM" id="SSF56954">
    <property type="entry name" value="Outer membrane efflux proteins (OEP)"/>
    <property type="match status" value="1"/>
</dbReference>
<gene>
    <name evidence="1" type="ORF">HIU99_09525</name>
</gene>
<keyword evidence="2" id="KW-1185">Reference proteome</keyword>
<name>A0A7Y0RCR7_9GAMM</name>
<dbReference type="Gene3D" id="1.20.1600.10">
    <property type="entry name" value="Outer membrane efflux proteins (OEP)"/>
    <property type="match status" value="1"/>
</dbReference>
<comment type="caution">
    <text evidence="1">The sequence shown here is derived from an EMBL/GenBank/DDBJ whole genome shotgun (WGS) entry which is preliminary data.</text>
</comment>
<sequence length="711" mass="79323">MLEHHRAIVLVSISLLLICFTPARAVTLKSLLADMPDSADVMAAGAKVDQLRGERRQRADERGWSVFGSVDAGYLQELEADRGTVDYTGYGMEVGLRYPLLGTLRQRNEALIESQLAVERQRSAQLIQRAEQRLFLRNAYIDWWETQQLLKLCERLEPLAEKELAAARQRAAGNNLRRSELMWLEQRWQVRLKSCQNLPRREAILRARLARLSGMPLPVASVAEATPLTEGPTLTSRWSDVIGGHPAVATLRRQLNVARKQQGDHWLDRVNSNFTIAQRIDRRSDLSGTGTGLVVGLSFEVPLAALTGDHQDGSSDAGYRVAMEELRGTRNQLRKVLEDTLYRYESAVDEAISAQQQAALAAQLESERYGRAQVDGEAGFMALRTARIEQANGAVDLIRAWRNAWQEQAELMLIADYGDLPDSLPGARKVIWPGTTSFSSMDSRSRNGSEPAGADPVWIKAAYVWDSGALLSAQTRIGELNELKASRFNRIYLGLSAEQLKHLASLESQVAELVRDAEAMGMAVDILLGDPAWIKSEYRNDLVELIEQLRSLPFERLLLDLEVEQLQWPVPDELIQDWIRTLRAAVKVSPWPVSLVSHHRWFAPGQSGARCVPCVLPNLGIEQVSLMIYTTNEARMKSLSGGISQGWPELTFAVAQSVEPDLPSANSWYGHSASSLNDKSETWRGRLSPLGIAGLEWQDWSSYPEYEAGGR</sequence>
<protein>
    <recommendedName>
        <fullName evidence="3">Outer membrane protein TolC</fullName>
    </recommendedName>
</protein>
<organism evidence="1 2">
    <name type="scientific">Marinobacter orientalis</name>
    <dbReference type="NCBI Taxonomy" id="1928859"/>
    <lineage>
        <taxon>Bacteria</taxon>
        <taxon>Pseudomonadati</taxon>
        <taxon>Pseudomonadota</taxon>
        <taxon>Gammaproteobacteria</taxon>
        <taxon>Pseudomonadales</taxon>
        <taxon>Marinobacteraceae</taxon>
        <taxon>Marinobacter</taxon>
    </lineage>
</organism>
<dbReference type="EMBL" id="JABCKY010000002">
    <property type="protein sequence ID" value="NMT63839.1"/>
    <property type="molecule type" value="Genomic_DNA"/>
</dbReference>
<dbReference type="OrthoDB" id="7054537at2"/>
<dbReference type="Proteomes" id="UP000567186">
    <property type="component" value="Unassembled WGS sequence"/>
</dbReference>
<dbReference type="RefSeq" id="WP_135955007.1">
    <property type="nucleotide sequence ID" value="NZ_JABCKY010000002.1"/>
</dbReference>